<dbReference type="AlphaFoldDB" id="A0A0T6BBX6"/>
<evidence type="ECO:0000313" key="8">
    <source>
        <dbReference type="EMBL" id="KRT84842.1"/>
    </source>
</evidence>
<keyword evidence="6" id="KW-0407">Ion channel</keyword>
<dbReference type="PANTHER" id="PTHR47143">
    <property type="entry name" value="TRANSIENT RECEPTOR POTENTIAL CATION CHANNEL PROTEIN PAINLESS"/>
    <property type="match status" value="1"/>
</dbReference>
<evidence type="ECO:0000256" key="1">
    <source>
        <dbReference type="ARBA" id="ARBA00022448"/>
    </source>
</evidence>
<keyword evidence="4" id="KW-0406">Ion transport</keyword>
<dbReference type="GO" id="GO:0022857">
    <property type="term" value="F:transmembrane transporter activity"/>
    <property type="evidence" value="ECO:0007669"/>
    <property type="project" value="TreeGrafter"/>
</dbReference>
<keyword evidence="3" id="KW-0040">ANK repeat</keyword>
<keyword evidence="7" id="KW-1133">Transmembrane helix</keyword>
<gene>
    <name evidence="8" type="ORF">AMK59_2093</name>
</gene>
<evidence type="ECO:0000256" key="3">
    <source>
        <dbReference type="ARBA" id="ARBA00023043"/>
    </source>
</evidence>
<keyword evidence="2" id="KW-0677">Repeat</keyword>
<evidence type="ECO:0000256" key="6">
    <source>
        <dbReference type="ARBA" id="ARBA00023303"/>
    </source>
</evidence>
<proteinExistence type="predicted"/>
<comment type="caution">
    <text evidence="8">The sequence shown here is derived from an EMBL/GenBank/DDBJ whole genome shotgun (WGS) entry which is preliminary data.</text>
</comment>
<dbReference type="PANTHER" id="PTHR47143:SF1">
    <property type="entry name" value="ION_TRANS DOMAIN-CONTAINING PROTEIN"/>
    <property type="match status" value="1"/>
</dbReference>
<keyword evidence="7" id="KW-0812">Transmembrane</keyword>
<evidence type="ECO:0000256" key="5">
    <source>
        <dbReference type="ARBA" id="ARBA00023180"/>
    </source>
</evidence>
<evidence type="ECO:0000256" key="4">
    <source>
        <dbReference type="ARBA" id="ARBA00023065"/>
    </source>
</evidence>
<dbReference type="EMBL" id="LJIG01002098">
    <property type="protein sequence ID" value="KRT84842.1"/>
    <property type="molecule type" value="Genomic_DNA"/>
</dbReference>
<dbReference type="Proteomes" id="UP000051574">
    <property type="component" value="Unassembled WGS sequence"/>
</dbReference>
<keyword evidence="9" id="KW-1185">Reference proteome</keyword>
<organism evidence="8 9">
    <name type="scientific">Oryctes borbonicus</name>
    <dbReference type="NCBI Taxonomy" id="1629725"/>
    <lineage>
        <taxon>Eukaryota</taxon>
        <taxon>Metazoa</taxon>
        <taxon>Ecdysozoa</taxon>
        <taxon>Arthropoda</taxon>
        <taxon>Hexapoda</taxon>
        <taxon>Insecta</taxon>
        <taxon>Pterygota</taxon>
        <taxon>Neoptera</taxon>
        <taxon>Endopterygota</taxon>
        <taxon>Coleoptera</taxon>
        <taxon>Polyphaga</taxon>
        <taxon>Scarabaeiformia</taxon>
        <taxon>Scarabaeidae</taxon>
        <taxon>Dynastinae</taxon>
        <taxon>Oryctes</taxon>
    </lineage>
</organism>
<evidence type="ECO:0000256" key="7">
    <source>
        <dbReference type="SAM" id="Phobius"/>
    </source>
</evidence>
<reference evidence="8 9" key="1">
    <citation type="submission" date="2015-09" db="EMBL/GenBank/DDBJ databases">
        <title>Draft genome of the scarab beetle Oryctes borbonicus.</title>
        <authorList>
            <person name="Meyer J.M."/>
            <person name="Markov G.V."/>
            <person name="Baskaran P."/>
            <person name="Herrmann M."/>
            <person name="Sommer R.J."/>
            <person name="Roedelsperger C."/>
        </authorList>
    </citation>
    <scope>NUCLEOTIDE SEQUENCE [LARGE SCALE GENOMIC DNA]</scope>
    <source>
        <strain evidence="8">OB123</strain>
        <tissue evidence="8">Whole animal</tissue>
    </source>
</reference>
<keyword evidence="1" id="KW-0813">Transport</keyword>
<name>A0A0T6BBX6_9SCAR</name>
<keyword evidence="5" id="KW-0325">Glycoprotein</keyword>
<dbReference type="OrthoDB" id="5402602at2759"/>
<keyword evidence="7" id="KW-0472">Membrane</keyword>
<feature type="transmembrane region" description="Helical" evidence="7">
    <location>
        <begin position="31"/>
        <end position="53"/>
    </location>
</feature>
<evidence type="ECO:0000256" key="2">
    <source>
        <dbReference type="ARBA" id="ARBA00022737"/>
    </source>
</evidence>
<sequence length="180" mass="20430">MMMGEFEYADLFTMSVKGVDVPRGLPTTSRAIFLMFVIVASIVLMNLMVGLAVSDIQGLTQVGNVRRLEKQAEFLHQFEKVTTKMTAVKVFPSFLMNFLKRKRVINTKFTVQSDMFGPNRNGIFGAKKLPTELLETITSVANRKDDADQDIFQNENLPRLIETMKLIIKAYESKPDTTRL</sequence>
<accession>A0A0T6BBX6</accession>
<evidence type="ECO:0000313" key="9">
    <source>
        <dbReference type="Proteomes" id="UP000051574"/>
    </source>
</evidence>
<dbReference type="InterPro" id="IPR052076">
    <property type="entry name" value="TRP_cation_channel"/>
</dbReference>
<evidence type="ECO:0008006" key="10">
    <source>
        <dbReference type="Google" id="ProtNLM"/>
    </source>
</evidence>
<dbReference type="GO" id="GO:1902495">
    <property type="term" value="C:transmembrane transporter complex"/>
    <property type="evidence" value="ECO:0007669"/>
    <property type="project" value="TreeGrafter"/>
</dbReference>
<protein>
    <recommendedName>
        <fullName evidence="10">Ion channel</fullName>
    </recommendedName>
</protein>
<dbReference type="GO" id="GO:0034220">
    <property type="term" value="P:monoatomic ion transmembrane transport"/>
    <property type="evidence" value="ECO:0007669"/>
    <property type="project" value="UniProtKB-KW"/>
</dbReference>